<keyword evidence="4 9" id="KW-0812">Transmembrane</keyword>
<protein>
    <recommendedName>
        <fullName evidence="9">Vesicle transport protein</fullName>
    </recommendedName>
</protein>
<organism evidence="10 11">
    <name type="scientific">Ranatra chinensis</name>
    <dbReference type="NCBI Taxonomy" id="642074"/>
    <lineage>
        <taxon>Eukaryota</taxon>
        <taxon>Metazoa</taxon>
        <taxon>Ecdysozoa</taxon>
        <taxon>Arthropoda</taxon>
        <taxon>Hexapoda</taxon>
        <taxon>Insecta</taxon>
        <taxon>Pterygota</taxon>
        <taxon>Neoptera</taxon>
        <taxon>Paraneoptera</taxon>
        <taxon>Hemiptera</taxon>
        <taxon>Heteroptera</taxon>
        <taxon>Panheteroptera</taxon>
        <taxon>Nepomorpha</taxon>
        <taxon>Nepidae</taxon>
        <taxon>Ranatrinae</taxon>
        <taxon>Ranatra</taxon>
    </lineage>
</organism>
<keyword evidence="7 9" id="KW-0472">Membrane</keyword>
<dbReference type="InterPro" id="IPR011691">
    <property type="entry name" value="Vesicle_transpt_SFT2"/>
</dbReference>
<comment type="similarity">
    <text evidence="8 9">Belongs to the SFT2 family.</text>
</comment>
<dbReference type="GO" id="GO:0016020">
    <property type="term" value="C:membrane"/>
    <property type="evidence" value="ECO:0007669"/>
    <property type="project" value="UniProtKB-SubCell"/>
</dbReference>
<evidence type="ECO:0000256" key="6">
    <source>
        <dbReference type="ARBA" id="ARBA00022989"/>
    </source>
</evidence>
<feature type="transmembrane region" description="Helical" evidence="9">
    <location>
        <begin position="105"/>
        <end position="126"/>
    </location>
</feature>
<comment type="caution">
    <text evidence="10">The sequence shown here is derived from an EMBL/GenBank/DDBJ whole genome shotgun (WGS) entry which is preliminary data.</text>
</comment>
<sequence length="211" mass="23445">MANLKTELEEYLQSRNGGGESAKPLLNGISVSVSMPKVSGWFSRKQESQEESESWLASAQKDCCPTLSRFQRITGFCICVFMGLFCFTLAAMYLPVLLLKARKFALLYTMGSLFLICSFSFLWGPLHHVRHLLSRERLAFTSCYAGSLCATLYFALYQQSTPLTILFAVIQIIALLWFLVSYIPGGHTGLMFFTKLCSSAVAGTVSKTLPV</sequence>
<proteinExistence type="inferred from homology"/>
<keyword evidence="5 9" id="KW-0653">Protein transport</keyword>
<evidence type="ECO:0000256" key="3">
    <source>
        <dbReference type="ARBA" id="ARBA00022448"/>
    </source>
</evidence>
<dbReference type="AlphaFoldDB" id="A0ABD0YFJ4"/>
<comment type="subcellular location">
    <subcellularLocation>
        <location evidence="2 9">Membrane</location>
        <topology evidence="2 9">Multi-pass membrane protein</topology>
    </subcellularLocation>
</comment>
<feature type="transmembrane region" description="Helical" evidence="9">
    <location>
        <begin position="76"/>
        <end position="99"/>
    </location>
</feature>
<evidence type="ECO:0000256" key="8">
    <source>
        <dbReference type="ARBA" id="ARBA00025800"/>
    </source>
</evidence>
<comment type="function">
    <text evidence="1 9">May be involved in fusion of retrograde transport vesicles derived from an endocytic compartment with the Golgi complex.</text>
</comment>
<dbReference type="GO" id="GO:0015031">
    <property type="term" value="P:protein transport"/>
    <property type="evidence" value="ECO:0007669"/>
    <property type="project" value="UniProtKB-KW"/>
</dbReference>
<dbReference type="InterPro" id="IPR007305">
    <property type="entry name" value="Vesicle_transpt_Got1/SFT2"/>
</dbReference>
<dbReference type="EMBL" id="JBFDAA010000019">
    <property type="protein sequence ID" value="KAL1115834.1"/>
    <property type="molecule type" value="Genomic_DNA"/>
</dbReference>
<evidence type="ECO:0000256" key="9">
    <source>
        <dbReference type="RuleBase" id="RU363111"/>
    </source>
</evidence>
<evidence type="ECO:0000256" key="2">
    <source>
        <dbReference type="ARBA" id="ARBA00004141"/>
    </source>
</evidence>
<gene>
    <name evidence="10" type="ORF">AAG570_006124</name>
</gene>
<name>A0ABD0YFJ4_9HEMI</name>
<dbReference type="GO" id="GO:0012505">
    <property type="term" value="C:endomembrane system"/>
    <property type="evidence" value="ECO:0007669"/>
    <property type="project" value="UniProtKB-ARBA"/>
</dbReference>
<keyword evidence="11" id="KW-1185">Reference proteome</keyword>
<dbReference type="PANTHER" id="PTHR23137:SF36">
    <property type="entry name" value="VESICLE TRANSPORT PROTEIN SFT2C"/>
    <property type="match status" value="1"/>
</dbReference>
<evidence type="ECO:0000256" key="1">
    <source>
        <dbReference type="ARBA" id="ARBA00003566"/>
    </source>
</evidence>
<evidence type="ECO:0000313" key="10">
    <source>
        <dbReference type="EMBL" id="KAL1115834.1"/>
    </source>
</evidence>
<evidence type="ECO:0000256" key="7">
    <source>
        <dbReference type="ARBA" id="ARBA00023136"/>
    </source>
</evidence>
<evidence type="ECO:0000256" key="5">
    <source>
        <dbReference type="ARBA" id="ARBA00022927"/>
    </source>
</evidence>
<keyword evidence="6 9" id="KW-1133">Transmembrane helix</keyword>
<dbReference type="PANTHER" id="PTHR23137">
    <property type="entry name" value="VESICLE TRANSPORT PROTEIN-RELATED"/>
    <property type="match status" value="1"/>
</dbReference>
<dbReference type="GO" id="GO:0005737">
    <property type="term" value="C:cytoplasm"/>
    <property type="evidence" value="ECO:0007669"/>
    <property type="project" value="UniProtKB-ARBA"/>
</dbReference>
<feature type="transmembrane region" description="Helical" evidence="9">
    <location>
        <begin position="138"/>
        <end position="157"/>
    </location>
</feature>
<feature type="transmembrane region" description="Helical" evidence="9">
    <location>
        <begin position="163"/>
        <end position="183"/>
    </location>
</feature>
<accession>A0ABD0YFJ4</accession>
<keyword evidence="3 9" id="KW-0813">Transport</keyword>
<reference evidence="10 11" key="1">
    <citation type="submission" date="2024-07" db="EMBL/GenBank/DDBJ databases">
        <title>Chromosome-level genome assembly of the water stick insect Ranatra chinensis (Heteroptera: Nepidae).</title>
        <authorList>
            <person name="Liu X."/>
        </authorList>
    </citation>
    <scope>NUCLEOTIDE SEQUENCE [LARGE SCALE GENOMIC DNA]</scope>
    <source>
        <strain evidence="10">Cailab_2021Rc</strain>
        <tissue evidence="10">Muscle</tissue>
    </source>
</reference>
<evidence type="ECO:0000256" key="4">
    <source>
        <dbReference type="ARBA" id="ARBA00022692"/>
    </source>
</evidence>
<evidence type="ECO:0000313" key="11">
    <source>
        <dbReference type="Proteomes" id="UP001558652"/>
    </source>
</evidence>
<dbReference type="Pfam" id="PF04178">
    <property type="entry name" value="Got1"/>
    <property type="match status" value="1"/>
</dbReference>
<dbReference type="Proteomes" id="UP001558652">
    <property type="component" value="Unassembled WGS sequence"/>
</dbReference>